<dbReference type="EMBL" id="CAHP01000022">
    <property type="protein sequence ID" value="CCG41775.1"/>
    <property type="molecule type" value="Genomic_DNA"/>
</dbReference>
<name>H8FTR8_MAGML</name>
<feature type="transmembrane region" description="Helical" evidence="9">
    <location>
        <begin position="91"/>
        <end position="114"/>
    </location>
</feature>
<keyword evidence="6 9" id="KW-1133">Transmembrane helix</keyword>
<feature type="domain" description="Tripartite ATP-independent periplasmic transporters DctQ component" evidence="10">
    <location>
        <begin position="29"/>
        <end position="160"/>
    </location>
</feature>
<evidence type="ECO:0000313" key="12">
    <source>
        <dbReference type="Proteomes" id="UP000004169"/>
    </source>
</evidence>
<dbReference type="GO" id="GO:0022857">
    <property type="term" value="F:transmembrane transporter activity"/>
    <property type="evidence" value="ECO:0007669"/>
    <property type="project" value="UniProtKB-UniRule"/>
</dbReference>
<dbReference type="RefSeq" id="WP_002729160.1">
    <property type="nucleotide sequence ID" value="NZ_CAHP01000022.1"/>
</dbReference>
<reference evidence="11 12" key="1">
    <citation type="journal article" date="2012" name="J. Bacteriol.">
        <title>Draft Genome Sequence of the Purple Photosynthetic Bacterium Phaeospirillum molischianum DSM120, a Particularly Versatile Bacterium.</title>
        <authorList>
            <person name="Duquesne K."/>
            <person name="Prima V."/>
            <person name="Ji B."/>
            <person name="Rouy Z."/>
            <person name="Medigue C."/>
            <person name="Talla E."/>
            <person name="Sturgis J.N."/>
        </authorList>
    </citation>
    <scope>NUCLEOTIDE SEQUENCE [LARGE SCALE GENOMIC DNA]</scope>
    <source>
        <strain evidence="12">DSM120</strain>
    </source>
</reference>
<keyword evidence="3" id="KW-1003">Cell membrane</keyword>
<evidence type="ECO:0000256" key="8">
    <source>
        <dbReference type="ARBA" id="ARBA00038436"/>
    </source>
</evidence>
<dbReference type="InterPro" id="IPR055348">
    <property type="entry name" value="DctQ"/>
</dbReference>
<keyword evidence="7 9" id="KW-0472">Membrane</keyword>
<evidence type="ECO:0000259" key="10">
    <source>
        <dbReference type="Pfam" id="PF04290"/>
    </source>
</evidence>
<comment type="function">
    <text evidence="9">Part of the tripartite ATP-independent periplasmic (TRAP) transport system.</text>
</comment>
<evidence type="ECO:0000256" key="5">
    <source>
        <dbReference type="ARBA" id="ARBA00022692"/>
    </source>
</evidence>
<dbReference type="PANTHER" id="PTHR35011">
    <property type="entry name" value="2,3-DIKETO-L-GULONATE TRAP TRANSPORTER SMALL PERMEASE PROTEIN YIAM"/>
    <property type="match status" value="1"/>
</dbReference>
<evidence type="ECO:0000256" key="2">
    <source>
        <dbReference type="ARBA" id="ARBA00022448"/>
    </source>
</evidence>
<dbReference type="STRING" id="1150626.PHAMO_290063"/>
<comment type="subcellular location">
    <subcellularLocation>
        <location evidence="1 9">Cell inner membrane</location>
        <topology evidence="1 9">Multi-pass membrane protein</topology>
    </subcellularLocation>
</comment>
<evidence type="ECO:0000313" key="11">
    <source>
        <dbReference type="EMBL" id="CCG41775.1"/>
    </source>
</evidence>
<accession>H8FTR8</accession>
<dbReference type="Proteomes" id="UP000004169">
    <property type="component" value="Unassembled WGS sequence"/>
</dbReference>
<feature type="transmembrane region" description="Helical" evidence="9">
    <location>
        <begin position="134"/>
        <end position="151"/>
    </location>
</feature>
<proteinExistence type="inferred from homology"/>
<feature type="transmembrane region" description="Helical" evidence="9">
    <location>
        <begin position="53"/>
        <end position="70"/>
    </location>
</feature>
<evidence type="ECO:0000256" key="9">
    <source>
        <dbReference type="RuleBase" id="RU369079"/>
    </source>
</evidence>
<dbReference type="PANTHER" id="PTHR35011:SF4">
    <property type="entry name" value="SLL1102 PROTEIN"/>
    <property type="match status" value="1"/>
</dbReference>
<feature type="transmembrane region" description="Helical" evidence="9">
    <location>
        <begin position="21"/>
        <end position="41"/>
    </location>
</feature>
<comment type="caution">
    <text evidence="11">The sequence shown here is derived from an EMBL/GenBank/DDBJ whole genome shotgun (WGS) entry which is preliminary data.</text>
</comment>
<organism evidence="11 12">
    <name type="scientific">Magnetospirillum molischianum DSM 120</name>
    <dbReference type="NCBI Taxonomy" id="1150626"/>
    <lineage>
        <taxon>Bacteria</taxon>
        <taxon>Pseudomonadati</taxon>
        <taxon>Pseudomonadota</taxon>
        <taxon>Alphaproteobacteria</taxon>
        <taxon>Rhodospirillales</taxon>
        <taxon>Rhodospirillaceae</taxon>
        <taxon>Magnetospirillum</taxon>
    </lineage>
</organism>
<evidence type="ECO:0000256" key="6">
    <source>
        <dbReference type="ARBA" id="ARBA00022989"/>
    </source>
</evidence>
<keyword evidence="12" id="KW-1185">Reference proteome</keyword>
<dbReference type="OrthoDB" id="9794346at2"/>
<dbReference type="InterPro" id="IPR007387">
    <property type="entry name" value="TRAP_DctQ"/>
</dbReference>
<evidence type="ECO:0000256" key="3">
    <source>
        <dbReference type="ARBA" id="ARBA00022475"/>
    </source>
</evidence>
<gene>
    <name evidence="11" type="ORF">PHAMO_290063</name>
</gene>
<comment type="subunit">
    <text evidence="9">The complex comprises the extracytoplasmic solute receptor protein and the two transmembrane proteins.</text>
</comment>
<protein>
    <recommendedName>
        <fullName evidence="9">TRAP transporter small permease protein</fullName>
    </recommendedName>
</protein>
<keyword evidence="2 9" id="KW-0813">Transport</keyword>
<evidence type="ECO:0000256" key="4">
    <source>
        <dbReference type="ARBA" id="ARBA00022519"/>
    </source>
</evidence>
<keyword evidence="4 9" id="KW-0997">Cell inner membrane</keyword>
<evidence type="ECO:0000256" key="1">
    <source>
        <dbReference type="ARBA" id="ARBA00004429"/>
    </source>
</evidence>
<comment type="similarity">
    <text evidence="8 9">Belongs to the TRAP transporter small permease family.</text>
</comment>
<dbReference type="GO" id="GO:0005886">
    <property type="term" value="C:plasma membrane"/>
    <property type="evidence" value="ECO:0007669"/>
    <property type="project" value="UniProtKB-SubCell"/>
</dbReference>
<dbReference type="Pfam" id="PF04290">
    <property type="entry name" value="DctQ"/>
    <property type="match status" value="1"/>
</dbReference>
<keyword evidence="5 9" id="KW-0812">Transmembrane</keyword>
<sequence length="187" mass="20244">MKVLLSFSALIDGVNARVGNSVRWLILAMVVICTATAIMRYLFSVGSNAWLEIQWYLFAAVFLLGAGDTLRRNEHIRIDVIAQRLSRRTQAWIDIVGTVLFLAPLAVIIIVLSWPMVMASLAQGELSSDAGGLLRWPVKLLIPVGFGLLLLQGLSELIKKAAFLTGRIPDPAETAPPGLDPKAGGVL</sequence>
<dbReference type="AlphaFoldDB" id="H8FTR8"/>
<dbReference type="eggNOG" id="COG4665">
    <property type="taxonomic scope" value="Bacteria"/>
</dbReference>
<evidence type="ECO:0000256" key="7">
    <source>
        <dbReference type="ARBA" id="ARBA00023136"/>
    </source>
</evidence>